<name>A0A401YWY4_9ACTN</name>
<gene>
    <name evidence="1" type="ORF">EHYA_06811</name>
</gene>
<dbReference type="Proteomes" id="UP000286931">
    <property type="component" value="Unassembled WGS sequence"/>
</dbReference>
<keyword evidence="2" id="KW-1185">Reference proteome</keyword>
<reference evidence="1 2" key="1">
    <citation type="submission" date="2018-12" db="EMBL/GenBank/DDBJ databases">
        <title>Draft genome sequence of Embleya hyalina NBRC 13850T.</title>
        <authorList>
            <person name="Komaki H."/>
            <person name="Hosoyama A."/>
            <person name="Kimura A."/>
            <person name="Ichikawa N."/>
            <person name="Tamura T."/>
        </authorList>
    </citation>
    <scope>NUCLEOTIDE SEQUENCE [LARGE SCALE GENOMIC DNA]</scope>
    <source>
        <strain evidence="1 2">NBRC 13850</strain>
    </source>
</reference>
<comment type="caution">
    <text evidence="1">The sequence shown here is derived from an EMBL/GenBank/DDBJ whole genome shotgun (WGS) entry which is preliminary data.</text>
</comment>
<dbReference type="AlphaFoldDB" id="A0A401YWY4"/>
<protein>
    <recommendedName>
        <fullName evidence="3">Fic family toxin-antitoxin system, toxin component</fullName>
    </recommendedName>
</protein>
<proteinExistence type="predicted"/>
<evidence type="ECO:0000313" key="1">
    <source>
        <dbReference type="EMBL" id="GCD99099.1"/>
    </source>
</evidence>
<dbReference type="EMBL" id="BIFH01000031">
    <property type="protein sequence ID" value="GCD99099.1"/>
    <property type="molecule type" value="Genomic_DNA"/>
</dbReference>
<organism evidence="1 2">
    <name type="scientific">Embleya hyalina</name>
    <dbReference type="NCBI Taxonomy" id="516124"/>
    <lineage>
        <taxon>Bacteria</taxon>
        <taxon>Bacillati</taxon>
        <taxon>Actinomycetota</taxon>
        <taxon>Actinomycetes</taxon>
        <taxon>Kitasatosporales</taxon>
        <taxon>Streptomycetaceae</taxon>
        <taxon>Embleya</taxon>
    </lineage>
</organism>
<accession>A0A401YWY4</accession>
<evidence type="ECO:0000313" key="2">
    <source>
        <dbReference type="Proteomes" id="UP000286931"/>
    </source>
</evidence>
<sequence>MTPPNLSVDLAWILEVAREVGENDPAPEDYGLPIAAVARHQAVLAGQDVYSGPFVRAAALCQLLGRVVWLERSNMTVAVAVAHGYLTACGITTKLGRDEITALVTELRKDTCTVPDIAAILRTWTV</sequence>
<dbReference type="RefSeq" id="WP_246127068.1">
    <property type="nucleotide sequence ID" value="NZ_BIFH01000031.1"/>
</dbReference>
<evidence type="ECO:0008006" key="3">
    <source>
        <dbReference type="Google" id="ProtNLM"/>
    </source>
</evidence>